<gene>
    <name evidence="1" type="ORF">GSBLH_T00000369001</name>
</gene>
<sequence>MVRLVINTDKEIFRDSVSGVVEVIPNSCVSEDKEFRGFVVLTACVFINSYSNLFAKRRITFYEEKKELLLSTRAGSPFKFNLRSESEKLNFQFPDSYLGFGVEVRYTLKAFTKMLIPRNVTYRAIEVKSFGMPSPLPLTLTISEEDIQMVERPSCSSKSDFCPIVNITCNLSTTEVNFMDGVRGTICINQCSPNIKNISVGLVQNEEIGMEIACFRYF</sequence>
<reference evidence="1" key="1">
    <citation type="submission" date="2010-02" db="EMBL/GenBank/DDBJ databases">
        <title>Sequencing and annotation of the Blastocystis hominis genome.</title>
        <authorList>
            <person name="Wincker P."/>
        </authorList>
    </citation>
    <scope>NUCLEOTIDE SEQUENCE</scope>
    <source>
        <strain evidence="1">Singapore isolate B</strain>
    </source>
</reference>
<protein>
    <recommendedName>
        <fullName evidence="3">Arrestin-like N-terminal domain-containing protein</fullName>
    </recommendedName>
</protein>
<name>D8LVX8_BLAHO</name>
<dbReference type="OrthoDB" id="10263384at2759"/>
<proteinExistence type="predicted"/>
<dbReference type="Proteomes" id="UP000008312">
    <property type="component" value="Unassembled WGS sequence"/>
</dbReference>
<dbReference type="AlphaFoldDB" id="D8LVX8"/>
<accession>D8LVX8</accession>
<dbReference type="EMBL" id="FN668638">
    <property type="protein sequence ID" value="CBK19967.2"/>
    <property type="molecule type" value="Genomic_DNA"/>
</dbReference>
<evidence type="ECO:0008006" key="3">
    <source>
        <dbReference type="Google" id="ProtNLM"/>
    </source>
</evidence>
<evidence type="ECO:0000313" key="1">
    <source>
        <dbReference type="EMBL" id="CBK19967.2"/>
    </source>
</evidence>
<dbReference type="GeneID" id="24917681"/>
<dbReference type="InParanoid" id="D8LVX8"/>
<evidence type="ECO:0000313" key="2">
    <source>
        <dbReference type="Proteomes" id="UP000008312"/>
    </source>
</evidence>
<dbReference type="RefSeq" id="XP_012894015.1">
    <property type="nucleotide sequence ID" value="XM_013038561.1"/>
</dbReference>
<keyword evidence="2" id="KW-1185">Reference proteome</keyword>
<organism evidence="1">
    <name type="scientific">Blastocystis hominis</name>
    <dbReference type="NCBI Taxonomy" id="12968"/>
    <lineage>
        <taxon>Eukaryota</taxon>
        <taxon>Sar</taxon>
        <taxon>Stramenopiles</taxon>
        <taxon>Bigyra</taxon>
        <taxon>Opalozoa</taxon>
        <taxon>Opalinata</taxon>
        <taxon>Blastocystidae</taxon>
        <taxon>Blastocystis</taxon>
    </lineage>
</organism>